<evidence type="ECO:0000313" key="12">
    <source>
        <dbReference type="Proteomes" id="UP001334732"/>
    </source>
</evidence>
<evidence type="ECO:0000256" key="6">
    <source>
        <dbReference type="ARBA" id="ARBA00022490"/>
    </source>
</evidence>
<dbReference type="InterPro" id="IPR000563">
    <property type="entry name" value="Flag_FliH"/>
</dbReference>
<dbReference type="PANTHER" id="PTHR34982">
    <property type="entry name" value="YOP PROTEINS TRANSLOCATION PROTEIN L"/>
    <property type="match status" value="1"/>
</dbReference>
<dbReference type="EMBL" id="CP141769">
    <property type="protein sequence ID" value="WRS40260.1"/>
    <property type="molecule type" value="Genomic_DNA"/>
</dbReference>
<keyword evidence="11" id="KW-0969">Cilium</keyword>
<comment type="subcellular location">
    <subcellularLocation>
        <location evidence="2">Cytoplasm</location>
    </subcellularLocation>
</comment>
<gene>
    <name evidence="11" type="ORF">VA613_05165</name>
</gene>
<keyword evidence="9" id="KW-1006">Bacterial flagellum protein export</keyword>
<feature type="domain" description="Flagellar assembly protein FliH/Type III secretion system HrpE" evidence="10">
    <location>
        <begin position="74"/>
        <end position="200"/>
    </location>
</feature>
<dbReference type="InterPro" id="IPR018035">
    <property type="entry name" value="Flagellar_FliH/T3SS_HrpE"/>
</dbReference>
<accession>A0ABZ1CLJ7</accession>
<evidence type="ECO:0000259" key="10">
    <source>
        <dbReference type="Pfam" id="PF02108"/>
    </source>
</evidence>
<dbReference type="Proteomes" id="UP001334732">
    <property type="component" value="Chromosome"/>
</dbReference>
<evidence type="ECO:0000256" key="7">
    <source>
        <dbReference type="ARBA" id="ARBA00022795"/>
    </source>
</evidence>
<dbReference type="Pfam" id="PF02108">
    <property type="entry name" value="FliH"/>
    <property type="match status" value="1"/>
</dbReference>
<dbReference type="InterPro" id="IPR051472">
    <property type="entry name" value="T3SS_Stator/FliH"/>
</dbReference>
<evidence type="ECO:0000256" key="9">
    <source>
        <dbReference type="ARBA" id="ARBA00023225"/>
    </source>
</evidence>
<name>A0ABZ1CLJ7_9PROT</name>
<reference evidence="11 12" key="1">
    <citation type="submission" date="2023-12" db="EMBL/GenBank/DDBJ databases">
        <title>Thiobacillus sedimentum sp. nov., a chemolithoautotrophic sulfur-oxidizing bacterium isolated from freshwater sediment.</title>
        <authorList>
            <person name="Luo J."/>
            <person name="Dai C."/>
        </authorList>
    </citation>
    <scope>NUCLEOTIDE SEQUENCE [LARGE SCALE GENOMIC DNA]</scope>
    <source>
        <strain evidence="11 12">SCUT-2</strain>
    </source>
</reference>
<evidence type="ECO:0000313" key="11">
    <source>
        <dbReference type="EMBL" id="WRS40260.1"/>
    </source>
</evidence>
<evidence type="ECO:0000256" key="1">
    <source>
        <dbReference type="ARBA" id="ARBA00003041"/>
    </source>
</evidence>
<evidence type="ECO:0000256" key="3">
    <source>
        <dbReference type="ARBA" id="ARBA00006602"/>
    </source>
</evidence>
<evidence type="ECO:0000256" key="2">
    <source>
        <dbReference type="ARBA" id="ARBA00004496"/>
    </source>
</evidence>
<protein>
    <recommendedName>
        <fullName evidence="4">Flagellar assembly protein FliH</fullName>
    </recommendedName>
</protein>
<dbReference type="PANTHER" id="PTHR34982:SF1">
    <property type="entry name" value="FLAGELLAR ASSEMBLY PROTEIN FLIH"/>
    <property type="match status" value="1"/>
</dbReference>
<keyword evidence="11" id="KW-0282">Flagellum</keyword>
<evidence type="ECO:0000256" key="4">
    <source>
        <dbReference type="ARBA" id="ARBA00016507"/>
    </source>
</evidence>
<evidence type="ECO:0000256" key="5">
    <source>
        <dbReference type="ARBA" id="ARBA00022448"/>
    </source>
</evidence>
<comment type="similarity">
    <text evidence="3">Belongs to the FliH family.</text>
</comment>
<keyword evidence="7" id="KW-1005">Bacterial flagellum biogenesis</keyword>
<dbReference type="RefSeq" id="WP_324780790.1">
    <property type="nucleotide sequence ID" value="NZ_CP141769.1"/>
</dbReference>
<evidence type="ECO:0000256" key="8">
    <source>
        <dbReference type="ARBA" id="ARBA00022927"/>
    </source>
</evidence>
<keyword evidence="8" id="KW-0653">Protein transport</keyword>
<keyword evidence="12" id="KW-1185">Reference proteome</keyword>
<dbReference type="PRINTS" id="PR01003">
    <property type="entry name" value="FLGFLIH"/>
</dbReference>
<keyword evidence="5" id="KW-0813">Transport</keyword>
<keyword evidence="6" id="KW-0963">Cytoplasm</keyword>
<organism evidence="11 12">
    <name type="scientific">Thiobacillus sedimenti</name>
    <dbReference type="NCBI Taxonomy" id="3110231"/>
    <lineage>
        <taxon>Bacteria</taxon>
        <taxon>Pseudomonadati</taxon>
        <taxon>Pseudomonadota</taxon>
        <taxon>Betaproteobacteria</taxon>
        <taxon>Nitrosomonadales</taxon>
        <taxon>Thiobacillaceae</taxon>
        <taxon>Thiobacillus</taxon>
    </lineage>
</organism>
<sequence length="213" mass="23110">MSSCLISSADSAACKPWELTSFDVDPHPVKPADYAGVNLPTVEQISEIEEQARQEGYQAGHAEGYAQGQQEAAAEIARLRAIADTFATEVAQADETISQQVLDLAIDFARALLKTALPVRPELVLPIVREAVRYLPALHQPALLYLHPDDAGLVRSRMGDELDKLGWQLADDTQLEPGGCRVETANNQIDATLPTRWQRLAAALGKDTGWLGA</sequence>
<proteinExistence type="inferred from homology"/>
<comment type="function">
    <text evidence="1">Needed for flagellar regrowth and assembly.</text>
</comment>
<keyword evidence="11" id="KW-0966">Cell projection</keyword>